<evidence type="ECO:0000256" key="2">
    <source>
        <dbReference type="RuleBase" id="RU003749"/>
    </source>
</evidence>
<dbReference type="InterPro" id="IPR002645">
    <property type="entry name" value="STAS_dom"/>
</dbReference>
<dbReference type="PANTHER" id="PTHR33495">
    <property type="entry name" value="ANTI-SIGMA FACTOR ANTAGONIST TM_1081-RELATED-RELATED"/>
    <property type="match status" value="1"/>
</dbReference>
<feature type="domain" description="STAS" evidence="3">
    <location>
        <begin position="1"/>
        <end position="101"/>
    </location>
</feature>
<protein>
    <recommendedName>
        <fullName evidence="2">Anti-sigma factor antagonist</fullName>
    </recommendedName>
</protein>
<dbReference type="PROSITE" id="PS50801">
    <property type="entry name" value="STAS"/>
    <property type="match status" value="1"/>
</dbReference>
<name>A0A9D1ZJF8_9BACE</name>
<comment type="similarity">
    <text evidence="1 2">Belongs to the anti-sigma-factor antagonist family.</text>
</comment>
<reference evidence="4" key="2">
    <citation type="submission" date="2021-04" db="EMBL/GenBank/DDBJ databases">
        <authorList>
            <person name="Gilroy R."/>
        </authorList>
    </citation>
    <scope>NUCLEOTIDE SEQUENCE</scope>
    <source>
        <strain evidence="4">Gambia2-208</strain>
    </source>
</reference>
<comment type="caution">
    <text evidence="4">The sequence shown here is derived from an EMBL/GenBank/DDBJ whole genome shotgun (WGS) entry which is preliminary data.</text>
</comment>
<dbReference type="GO" id="GO:0043856">
    <property type="term" value="F:anti-sigma factor antagonist activity"/>
    <property type="evidence" value="ECO:0007669"/>
    <property type="project" value="InterPro"/>
</dbReference>
<dbReference type="InterPro" id="IPR036513">
    <property type="entry name" value="STAS_dom_sf"/>
</dbReference>
<evidence type="ECO:0000259" key="3">
    <source>
        <dbReference type="PROSITE" id="PS50801"/>
    </source>
</evidence>
<dbReference type="InterPro" id="IPR003658">
    <property type="entry name" value="Anti-sigma_ant"/>
</dbReference>
<dbReference type="Proteomes" id="UP000886851">
    <property type="component" value="Unassembled WGS sequence"/>
</dbReference>
<dbReference type="SUPFAM" id="SSF52091">
    <property type="entry name" value="SpoIIaa-like"/>
    <property type="match status" value="1"/>
</dbReference>
<dbReference type="EMBL" id="DXCV01000061">
    <property type="protein sequence ID" value="HIY88878.1"/>
    <property type="molecule type" value="Genomic_DNA"/>
</dbReference>
<dbReference type="AlphaFoldDB" id="A0A9D1ZJF8"/>
<gene>
    <name evidence="4" type="ORF">H9824_09270</name>
</gene>
<evidence type="ECO:0000313" key="4">
    <source>
        <dbReference type="EMBL" id="HIY88878.1"/>
    </source>
</evidence>
<reference evidence="4" key="1">
    <citation type="journal article" date="2021" name="PeerJ">
        <title>Extensive microbial diversity within the chicken gut microbiome revealed by metagenomics and culture.</title>
        <authorList>
            <person name="Gilroy R."/>
            <person name="Ravi A."/>
            <person name="Getino M."/>
            <person name="Pursley I."/>
            <person name="Horton D.L."/>
            <person name="Alikhan N.F."/>
            <person name="Baker D."/>
            <person name="Gharbi K."/>
            <person name="Hall N."/>
            <person name="Watson M."/>
            <person name="Adriaenssens E.M."/>
            <person name="Foster-Nyarko E."/>
            <person name="Jarju S."/>
            <person name="Secka A."/>
            <person name="Antonio M."/>
            <person name="Oren A."/>
            <person name="Chaudhuri R.R."/>
            <person name="La Ragione R."/>
            <person name="Hildebrand F."/>
            <person name="Pallen M.J."/>
        </authorList>
    </citation>
    <scope>NUCLEOTIDE SEQUENCE</scope>
    <source>
        <strain evidence="4">Gambia2-208</strain>
    </source>
</reference>
<dbReference type="Pfam" id="PF01740">
    <property type="entry name" value="STAS"/>
    <property type="match status" value="1"/>
</dbReference>
<sequence>MKEIKIHEVGGVLDTSTSGKEQKDILDLLESHPHIGLDLSRCTYVSSAGLRVMLYAYKVASGKGGRVDLIGVSEEIREVMDMTGFSKFFKMYGTIGECMDQ</sequence>
<dbReference type="Gene3D" id="3.30.750.24">
    <property type="entry name" value="STAS domain"/>
    <property type="match status" value="1"/>
</dbReference>
<evidence type="ECO:0000313" key="5">
    <source>
        <dbReference type="Proteomes" id="UP000886851"/>
    </source>
</evidence>
<accession>A0A9D1ZJF8</accession>
<proteinExistence type="inferred from homology"/>
<evidence type="ECO:0000256" key="1">
    <source>
        <dbReference type="ARBA" id="ARBA00009013"/>
    </source>
</evidence>
<dbReference type="CDD" id="cd07043">
    <property type="entry name" value="STAS_anti-anti-sigma_factors"/>
    <property type="match status" value="1"/>
</dbReference>
<organism evidence="4 5">
    <name type="scientific">Candidatus Bacteroides pullicola</name>
    <dbReference type="NCBI Taxonomy" id="2838475"/>
    <lineage>
        <taxon>Bacteria</taxon>
        <taxon>Pseudomonadati</taxon>
        <taxon>Bacteroidota</taxon>
        <taxon>Bacteroidia</taxon>
        <taxon>Bacteroidales</taxon>
        <taxon>Bacteroidaceae</taxon>
        <taxon>Bacteroides</taxon>
    </lineage>
</organism>
<dbReference type="PANTHER" id="PTHR33495:SF14">
    <property type="entry name" value="ANTI-SIGMA FACTOR ANTAGONIST"/>
    <property type="match status" value="1"/>
</dbReference>
<dbReference type="NCBIfam" id="TIGR00377">
    <property type="entry name" value="ant_ant_sig"/>
    <property type="match status" value="1"/>
</dbReference>